<name>A0AA88YQ41_PINIB</name>
<comment type="caution">
    <text evidence="2">The sequence shown here is derived from an EMBL/GenBank/DDBJ whole genome shotgun (WGS) entry which is preliminary data.</text>
</comment>
<dbReference type="GO" id="GO:0007160">
    <property type="term" value="P:cell-matrix adhesion"/>
    <property type="evidence" value="ECO:0007669"/>
    <property type="project" value="InterPro"/>
</dbReference>
<evidence type="ECO:0008006" key="4">
    <source>
        <dbReference type="Google" id="ProtNLM"/>
    </source>
</evidence>
<dbReference type="GO" id="GO:0005509">
    <property type="term" value="F:calcium ion binding"/>
    <property type="evidence" value="ECO:0007669"/>
    <property type="project" value="InterPro"/>
</dbReference>
<keyword evidence="3" id="KW-1185">Reference proteome</keyword>
<feature type="chain" id="PRO_5041729394" description="Mammalian ependymin-related protein 1" evidence="1">
    <location>
        <begin position="17"/>
        <end position="201"/>
    </location>
</feature>
<evidence type="ECO:0000256" key="1">
    <source>
        <dbReference type="SAM" id="SignalP"/>
    </source>
</evidence>
<dbReference type="Pfam" id="PF00811">
    <property type="entry name" value="Ependymin"/>
    <property type="match status" value="1"/>
</dbReference>
<proteinExistence type="predicted"/>
<protein>
    <recommendedName>
        <fullName evidence="4">Mammalian ependymin-related protein 1</fullName>
    </recommendedName>
</protein>
<dbReference type="AlphaFoldDB" id="A0AA88YQ41"/>
<keyword evidence="1" id="KW-0732">Signal</keyword>
<gene>
    <name evidence="2" type="ORF">FSP39_008197</name>
</gene>
<dbReference type="PANTHER" id="PTHR10697:SF1">
    <property type="entry name" value="MAMMALIAN EPENDYMIN-RELATED PROTEIN 1"/>
    <property type="match status" value="1"/>
</dbReference>
<evidence type="ECO:0000313" key="2">
    <source>
        <dbReference type="EMBL" id="KAK3105902.1"/>
    </source>
</evidence>
<reference evidence="2" key="1">
    <citation type="submission" date="2019-08" db="EMBL/GenBank/DDBJ databases">
        <title>The improved chromosome-level genome for the pearl oyster Pinctada fucata martensii using PacBio sequencing and Hi-C.</title>
        <authorList>
            <person name="Zheng Z."/>
        </authorList>
    </citation>
    <scope>NUCLEOTIDE SEQUENCE</scope>
    <source>
        <strain evidence="2">ZZ-2019</strain>
        <tissue evidence="2">Adductor muscle</tissue>
    </source>
</reference>
<dbReference type="Proteomes" id="UP001186944">
    <property type="component" value="Unassembled WGS sequence"/>
</dbReference>
<dbReference type="InterPro" id="IPR001299">
    <property type="entry name" value="Ependymin"/>
</dbReference>
<dbReference type="GO" id="GO:0005764">
    <property type="term" value="C:lysosome"/>
    <property type="evidence" value="ECO:0007669"/>
    <property type="project" value="TreeGrafter"/>
</dbReference>
<feature type="signal peptide" evidence="1">
    <location>
        <begin position="1"/>
        <end position="16"/>
    </location>
</feature>
<accession>A0AA88YQ41</accession>
<dbReference type="GO" id="GO:0005576">
    <property type="term" value="C:extracellular region"/>
    <property type="evidence" value="ECO:0007669"/>
    <property type="project" value="InterPro"/>
</dbReference>
<dbReference type="PANTHER" id="PTHR10697">
    <property type="entry name" value="MAMMALIAN EPENDYMIN-RELATED PROTEIN 1"/>
    <property type="match status" value="1"/>
</dbReference>
<organism evidence="2 3">
    <name type="scientific">Pinctada imbricata</name>
    <name type="common">Atlantic pearl-oyster</name>
    <name type="synonym">Pinctada martensii</name>
    <dbReference type="NCBI Taxonomy" id="66713"/>
    <lineage>
        <taxon>Eukaryota</taxon>
        <taxon>Metazoa</taxon>
        <taxon>Spiralia</taxon>
        <taxon>Lophotrochozoa</taxon>
        <taxon>Mollusca</taxon>
        <taxon>Bivalvia</taxon>
        <taxon>Autobranchia</taxon>
        <taxon>Pteriomorphia</taxon>
        <taxon>Pterioida</taxon>
        <taxon>Pterioidea</taxon>
        <taxon>Pteriidae</taxon>
        <taxon>Pinctada</taxon>
    </lineage>
</organism>
<dbReference type="EMBL" id="VSWD01000003">
    <property type="protein sequence ID" value="KAK3105902.1"/>
    <property type="molecule type" value="Genomic_DNA"/>
</dbReference>
<sequence length="201" mass="23226">MYGVTLLLCLSVAVFAQDPMPCNPPPQWEAREIRVDRQQNFEERRRLVYDAANRRERRIEEVEVNSTRSFYDELILWNENKQYRVDLRTKKCNITVPYREWRPRGVPPESKFEYEAVIGAAGIPGESVTIQIFTWNSTDGDYNRGLVTSPDCIPIQNVHASQKYGFEESSYYDLTAGISDPEAFLIPEPCKTPPPPLPPHF</sequence>
<evidence type="ECO:0000313" key="3">
    <source>
        <dbReference type="Proteomes" id="UP001186944"/>
    </source>
</evidence>